<evidence type="ECO:0000256" key="7">
    <source>
        <dbReference type="ARBA" id="ARBA00022927"/>
    </source>
</evidence>
<keyword evidence="6 13" id="KW-0812">Transmembrane</keyword>
<comment type="subunit">
    <text evidence="13">Interacts with the Sec translocase complex via SecD. Specifically interacts with transmembrane segments of nascent integral membrane proteins during membrane integration.</text>
</comment>
<evidence type="ECO:0000256" key="8">
    <source>
        <dbReference type="ARBA" id="ARBA00022989"/>
    </source>
</evidence>
<evidence type="ECO:0000256" key="6">
    <source>
        <dbReference type="ARBA" id="ARBA00022692"/>
    </source>
</evidence>
<protein>
    <recommendedName>
        <fullName evidence="3 13">Membrane protein insertase YidC</fullName>
    </recommendedName>
    <alternativeName>
        <fullName evidence="12 13">Foldase YidC</fullName>
    </alternativeName>
    <alternativeName>
        <fullName evidence="11 13">Membrane integrase YidC</fullName>
    </alternativeName>
    <alternativeName>
        <fullName evidence="13">Membrane protein YidC</fullName>
    </alternativeName>
</protein>
<dbReference type="GO" id="GO:0051205">
    <property type="term" value="P:protein insertion into membrane"/>
    <property type="evidence" value="ECO:0007669"/>
    <property type="project" value="TreeGrafter"/>
</dbReference>
<comment type="function">
    <text evidence="13">Required for the insertion and/or proper folding and/or complex formation of integral membrane proteins into the membrane. Involved in integration of membrane proteins that insert both dependently and independently of the Sec translocase complex, as well as at least some lipoproteins. Aids folding of multispanning membrane proteins.</text>
</comment>
<dbReference type="RefSeq" id="WP_190615171.1">
    <property type="nucleotide sequence ID" value="NZ_AP018712.1"/>
</dbReference>
<evidence type="ECO:0000256" key="10">
    <source>
        <dbReference type="ARBA" id="ARBA00023186"/>
    </source>
</evidence>
<organism evidence="15 16">
    <name type="scientific">Tepiditoga spiralis</name>
    <dbReference type="NCBI Taxonomy" id="2108365"/>
    <lineage>
        <taxon>Bacteria</taxon>
        <taxon>Thermotogati</taxon>
        <taxon>Thermotogota</taxon>
        <taxon>Thermotogae</taxon>
        <taxon>Petrotogales</taxon>
        <taxon>Petrotogaceae</taxon>
        <taxon>Tepiditoga</taxon>
    </lineage>
</organism>
<keyword evidence="4 13" id="KW-0813">Transport</keyword>
<evidence type="ECO:0000256" key="2">
    <source>
        <dbReference type="ARBA" id="ARBA00010527"/>
    </source>
</evidence>
<evidence type="ECO:0000256" key="4">
    <source>
        <dbReference type="ARBA" id="ARBA00022448"/>
    </source>
</evidence>
<evidence type="ECO:0000256" key="11">
    <source>
        <dbReference type="ARBA" id="ARBA00033245"/>
    </source>
</evidence>
<name>A0A7G1G2F2_9BACT</name>
<dbReference type="CDD" id="cd20070">
    <property type="entry name" value="5TM_YidC_Alb3"/>
    <property type="match status" value="1"/>
</dbReference>
<dbReference type="InterPro" id="IPR028055">
    <property type="entry name" value="YidC/Oxa/ALB_C"/>
</dbReference>
<gene>
    <name evidence="13 15" type="primary">yidC</name>
    <name evidence="15" type="ORF">OSSY52_01760</name>
</gene>
<feature type="transmembrane region" description="Helical" evidence="13">
    <location>
        <begin position="393"/>
        <end position="414"/>
    </location>
</feature>
<evidence type="ECO:0000256" key="5">
    <source>
        <dbReference type="ARBA" id="ARBA00022475"/>
    </source>
</evidence>
<dbReference type="PRINTS" id="PR00701">
    <property type="entry name" value="60KDINNERMP"/>
</dbReference>
<dbReference type="InterPro" id="IPR047196">
    <property type="entry name" value="YidC_ALB_C"/>
</dbReference>
<dbReference type="HAMAP" id="MF_01810">
    <property type="entry name" value="YidC_type1"/>
    <property type="match status" value="1"/>
</dbReference>
<dbReference type="GO" id="GO:0015031">
    <property type="term" value="P:protein transport"/>
    <property type="evidence" value="ECO:0007669"/>
    <property type="project" value="UniProtKB-KW"/>
</dbReference>
<dbReference type="InterPro" id="IPR001708">
    <property type="entry name" value="YidC/ALB3/OXA1/COX18"/>
</dbReference>
<evidence type="ECO:0000256" key="1">
    <source>
        <dbReference type="ARBA" id="ARBA00004429"/>
    </source>
</evidence>
<keyword evidence="5 13" id="KW-1003">Cell membrane</keyword>
<dbReference type="Proteomes" id="UP000516361">
    <property type="component" value="Chromosome"/>
</dbReference>
<dbReference type="KEGG" id="ocy:OSSY52_01760"/>
<evidence type="ECO:0000256" key="9">
    <source>
        <dbReference type="ARBA" id="ARBA00023136"/>
    </source>
</evidence>
<reference evidence="15 16" key="1">
    <citation type="submission" date="2018-06" db="EMBL/GenBank/DDBJ databases">
        <title>Genome sequencing of Oceanotoga sp. sy52.</title>
        <authorList>
            <person name="Mori K."/>
        </authorList>
    </citation>
    <scope>NUCLEOTIDE SEQUENCE [LARGE SCALE GENOMIC DNA]</scope>
    <source>
        <strain evidence="16">sy52</strain>
    </source>
</reference>
<evidence type="ECO:0000256" key="12">
    <source>
        <dbReference type="ARBA" id="ARBA00033342"/>
    </source>
</evidence>
<sequence>MKKQLIIIGLIILSVFVYALPEIKITENASKITNVELKLYNFNMDEFGHIKNYSIVESRTKKVVELFEYANDSFDLINPETKMEILPVRSEYNISEDKKYVEFTFFFKNGGYKKYKFYNDTYFHFDIEFDNVKGLVKIPTISYADKIRTSKNQLVSYLPKPYSAKVSLKSVLVFSTNKKIEDGLLYNVSGNSISKVYMGPMKLTFIKSVFDDETNKSIKALLQDVGALNWSSNIYYFFVDFLYMLKQWTGNFGWAIIIFTLIIRVILYPLYHKQMKSMIMMKQLQPEIEKLKKKYSNPQKQQEAMMNLYKEKGYNPASGCLPLLVQMPVFFLLYSVIYYFGESFAYNPKFLFWSDLSQGGFSQNIILVLVTSLAYIVTGLWSANDAKMAWQQIIMSVVFQFMFIGFPTGLFIYYTTTALIQVVLTYITHKRYGIKGITLRELFGLGPKPIKRKA</sequence>
<dbReference type="AlphaFoldDB" id="A0A7G1G2F2"/>
<evidence type="ECO:0000259" key="14">
    <source>
        <dbReference type="Pfam" id="PF02096"/>
    </source>
</evidence>
<proteinExistence type="inferred from homology"/>
<feature type="transmembrane region" description="Helical" evidence="13">
    <location>
        <begin position="252"/>
        <end position="271"/>
    </location>
</feature>
<comment type="subcellular location">
    <subcellularLocation>
        <location evidence="1">Cell inner membrane</location>
        <topology evidence="1">Multi-pass membrane protein</topology>
    </subcellularLocation>
    <subcellularLocation>
        <location evidence="13">Cell membrane</location>
        <topology evidence="13">Multi-pass membrane protein</topology>
    </subcellularLocation>
</comment>
<evidence type="ECO:0000256" key="13">
    <source>
        <dbReference type="HAMAP-Rule" id="MF_01810"/>
    </source>
</evidence>
<keyword evidence="7 13" id="KW-0653">Protein transport</keyword>
<dbReference type="GO" id="GO:0005886">
    <property type="term" value="C:plasma membrane"/>
    <property type="evidence" value="ECO:0007669"/>
    <property type="project" value="UniProtKB-SubCell"/>
</dbReference>
<dbReference type="NCBIfam" id="TIGR03592">
    <property type="entry name" value="yidC_oxa1_cterm"/>
    <property type="match status" value="1"/>
</dbReference>
<dbReference type="InterPro" id="IPR019998">
    <property type="entry name" value="Membr_insert_YidC"/>
</dbReference>
<feature type="transmembrane region" description="Helical" evidence="13">
    <location>
        <begin position="361"/>
        <end position="381"/>
    </location>
</feature>
<dbReference type="PANTHER" id="PTHR12428:SF65">
    <property type="entry name" value="CYTOCHROME C OXIDASE ASSEMBLY PROTEIN COX18, MITOCHONDRIAL"/>
    <property type="match status" value="1"/>
</dbReference>
<keyword evidence="8 13" id="KW-1133">Transmembrane helix</keyword>
<accession>A0A7G1G2F2</accession>
<evidence type="ECO:0000256" key="3">
    <source>
        <dbReference type="ARBA" id="ARBA00015325"/>
    </source>
</evidence>
<feature type="domain" description="Membrane insertase YidC/Oxa/ALB C-terminal" evidence="14">
    <location>
        <begin position="252"/>
        <end position="429"/>
    </location>
</feature>
<dbReference type="Pfam" id="PF02096">
    <property type="entry name" value="60KD_IMP"/>
    <property type="match status" value="1"/>
</dbReference>
<comment type="similarity">
    <text evidence="2 13">Belongs to the OXA1/ALB3/YidC family. Type 1 subfamily.</text>
</comment>
<dbReference type="PANTHER" id="PTHR12428">
    <property type="entry name" value="OXA1"/>
    <property type="match status" value="1"/>
</dbReference>
<evidence type="ECO:0000313" key="16">
    <source>
        <dbReference type="Proteomes" id="UP000516361"/>
    </source>
</evidence>
<keyword evidence="16" id="KW-1185">Reference proteome</keyword>
<evidence type="ECO:0000313" key="15">
    <source>
        <dbReference type="EMBL" id="BBE30035.1"/>
    </source>
</evidence>
<dbReference type="EMBL" id="AP018712">
    <property type="protein sequence ID" value="BBE30035.1"/>
    <property type="molecule type" value="Genomic_DNA"/>
</dbReference>
<dbReference type="InParanoid" id="A0A7G1G2F2"/>
<keyword evidence="9 13" id="KW-0472">Membrane</keyword>
<feature type="transmembrane region" description="Helical" evidence="13">
    <location>
        <begin position="320"/>
        <end position="341"/>
    </location>
</feature>
<dbReference type="GO" id="GO:0032977">
    <property type="term" value="F:membrane insertase activity"/>
    <property type="evidence" value="ECO:0007669"/>
    <property type="project" value="InterPro"/>
</dbReference>
<keyword evidence="10 13" id="KW-0143">Chaperone</keyword>